<dbReference type="PROSITE" id="PS51039">
    <property type="entry name" value="ZF_AN1"/>
    <property type="match status" value="1"/>
</dbReference>
<evidence type="ECO:0000256" key="3">
    <source>
        <dbReference type="ARBA" id="ARBA00022833"/>
    </source>
</evidence>
<dbReference type="Gene3D" id="4.10.1110.10">
    <property type="entry name" value="AN1-like Zinc finger"/>
    <property type="match status" value="1"/>
</dbReference>
<evidence type="ECO:0000313" key="5">
    <source>
        <dbReference type="EMBL" id="QHU26269.1"/>
    </source>
</evidence>
<protein>
    <recommendedName>
        <fullName evidence="4">AN1-type domain-containing protein</fullName>
    </recommendedName>
</protein>
<organism evidence="5">
    <name type="scientific">viral metagenome</name>
    <dbReference type="NCBI Taxonomy" id="1070528"/>
    <lineage>
        <taxon>unclassified sequences</taxon>
        <taxon>metagenomes</taxon>
        <taxon>organismal metagenomes</taxon>
    </lineage>
</organism>
<accession>A0A6C0L5P5</accession>
<dbReference type="InterPro" id="IPR050652">
    <property type="entry name" value="AN1_A20_ZnFinger"/>
</dbReference>
<sequence length="71" mass="8145">MDPPLKKRCGFEGCNKKLSLVDYACKCKTTYCGAHRVPETHACTFDFKEDHKKNLLVYMQDAVTSKKMEVL</sequence>
<dbReference type="SMART" id="SM00154">
    <property type="entry name" value="ZnF_AN1"/>
    <property type="match status" value="1"/>
</dbReference>
<dbReference type="AlphaFoldDB" id="A0A6C0L5P5"/>
<dbReference type="InterPro" id="IPR035896">
    <property type="entry name" value="AN1-like_Znf"/>
</dbReference>
<keyword evidence="1" id="KW-0479">Metal-binding</keyword>
<name>A0A6C0L5P5_9ZZZZ</name>
<dbReference type="EMBL" id="MN740438">
    <property type="protein sequence ID" value="QHU26269.1"/>
    <property type="molecule type" value="Genomic_DNA"/>
</dbReference>
<evidence type="ECO:0000256" key="2">
    <source>
        <dbReference type="ARBA" id="ARBA00022771"/>
    </source>
</evidence>
<proteinExistence type="predicted"/>
<dbReference type="Pfam" id="PF01428">
    <property type="entry name" value="zf-AN1"/>
    <property type="match status" value="1"/>
</dbReference>
<dbReference type="GO" id="GO:0008270">
    <property type="term" value="F:zinc ion binding"/>
    <property type="evidence" value="ECO:0007669"/>
    <property type="project" value="UniProtKB-KW"/>
</dbReference>
<evidence type="ECO:0000256" key="1">
    <source>
        <dbReference type="ARBA" id="ARBA00022723"/>
    </source>
</evidence>
<dbReference type="PANTHER" id="PTHR10634:SF67">
    <property type="entry name" value="AN1-TYPE ZINC FINGER PROTEIN 3"/>
    <property type="match status" value="1"/>
</dbReference>
<evidence type="ECO:0000259" key="4">
    <source>
        <dbReference type="PROSITE" id="PS51039"/>
    </source>
</evidence>
<dbReference type="SUPFAM" id="SSF118310">
    <property type="entry name" value="AN1-like Zinc finger"/>
    <property type="match status" value="1"/>
</dbReference>
<feature type="domain" description="AN1-type" evidence="4">
    <location>
        <begin position="3"/>
        <end position="51"/>
    </location>
</feature>
<reference evidence="5" key="1">
    <citation type="journal article" date="2020" name="Nature">
        <title>Giant virus diversity and host interactions through global metagenomics.</title>
        <authorList>
            <person name="Schulz F."/>
            <person name="Roux S."/>
            <person name="Paez-Espino D."/>
            <person name="Jungbluth S."/>
            <person name="Walsh D.A."/>
            <person name="Denef V.J."/>
            <person name="McMahon K.D."/>
            <person name="Konstantinidis K.T."/>
            <person name="Eloe-Fadrosh E.A."/>
            <person name="Kyrpides N.C."/>
            <person name="Woyke T."/>
        </authorList>
    </citation>
    <scope>NUCLEOTIDE SEQUENCE</scope>
    <source>
        <strain evidence="5">GVMAG-M-3300027759-16</strain>
    </source>
</reference>
<keyword evidence="3" id="KW-0862">Zinc</keyword>
<dbReference type="InterPro" id="IPR000058">
    <property type="entry name" value="Znf_AN1"/>
</dbReference>
<dbReference type="PANTHER" id="PTHR10634">
    <property type="entry name" value="AN1-TYPE ZINC FINGER PROTEIN"/>
    <property type="match status" value="1"/>
</dbReference>
<keyword evidence="2" id="KW-0863">Zinc-finger</keyword>